<dbReference type="EMBL" id="FWEV01000132">
    <property type="protein sequence ID" value="SLM30237.1"/>
    <property type="molecule type" value="Genomic_DNA"/>
</dbReference>
<accession>A0A1W1HCM6</accession>
<dbReference type="AlphaFoldDB" id="A0A1W1HCM6"/>
<protein>
    <submittedName>
        <fullName evidence="1">Uncharacterized protein</fullName>
    </submittedName>
</protein>
<evidence type="ECO:0000313" key="2">
    <source>
        <dbReference type="Proteomes" id="UP000191931"/>
    </source>
</evidence>
<dbReference type="Proteomes" id="UP000191931">
    <property type="component" value="Unassembled WGS sequence"/>
</dbReference>
<dbReference type="STRING" id="1246637.MTBBW1_2170008"/>
<keyword evidence="2" id="KW-1185">Reference proteome</keyword>
<reference evidence="1 2" key="1">
    <citation type="submission" date="2017-03" db="EMBL/GenBank/DDBJ databases">
        <authorList>
            <person name="Afonso C.L."/>
            <person name="Miller P.J."/>
            <person name="Scott M.A."/>
            <person name="Spackman E."/>
            <person name="Goraichik I."/>
            <person name="Dimitrov K.M."/>
            <person name="Suarez D.L."/>
            <person name="Swayne D.E."/>
        </authorList>
    </citation>
    <scope>NUCLEOTIDE SEQUENCE [LARGE SCALE GENOMIC DNA]</scope>
    <source>
        <strain evidence="1">PRJEB14757</strain>
    </source>
</reference>
<name>A0A1W1HCM6_9BACT</name>
<gene>
    <name evidence="1" type="ORF">MTBBW1_2170008</name>
</gene>
<proteinExistence type="predicted"/>
<evidence type="ECO:0000313" key="1">
    <source>
        <dbReference type="EMBL" id="SLM30237.1"/>
    </source>
</evidence>
<sequence length="46" mass="5435">MICPFLGKRSHKSVKYFWDDMKDARIDIDFYILGGLTSIHDSLSWK</sequence>
<organism evidence="1 2">
    <name type="scientific">Desulfamplus magnetovallimortis</name>
    <dbReference type="NCBI Taxonomy" id="1246637"/>
    <lineage>
        <taxon>Bacteria</taxon>
        <taxon>Pseudomonadati</taxon>
        <taxon>Thermodesulfobacteriota</taxon>
        <taxon>Desulfobacteria</taxon>
        <taxon>Desulfobacterales</taxon>
        <taxon>Desulfobacteraceae</taxon>
        <taxon>Desulfamplus</taxon>
    </lineage>
</organism>